<dbReference type="Proteomes" id="UP000267821">
    <property type="component" value="Unassembled WGS sequence"/>
</dbReference>
<name>A0A3N4L752_9PEZI</name>
<sequence>RNRVVHQASCWGKIEVMGMLIEAGAKPSWINALEQTALDIAAQKKQILSANYLLQRYSAVELDLDRVDYWSKTALHWASQHGLTDVVANLLKKGANV</sequence>
<organism evidence="4 5">
    <name type="scientific">Terfezia boudieri ATCC MYA-4762</name>
    <dbReference type="NCBI Taxonomy" id="1051890"/>
    <lineage>
        <taxon>Eukaryota</taxon>
        <taxon>Fungi</taxon>
        <taxon>Dikarya</taxon>
        <taxon>Ascomycota</taxon>
        <taxon>Pezizomycotina</taxon>
        <taxon>Pezizomycetes</taxon>
        <taxon>Pezizales</taxon>
        <taxon>Pezizaceae</taxon>
        <taxon>Terfezia</taxon>
    </lineage>
</organism>
<dbReference type="InterPro" id="IPR002110">
    <property type="entry name" value="Ankyrin_rpt"/>
</dbReference>
<dbReference type="PANTHER" id="PTHR46680">
    <property type="entry name" value="NF-KAPPA-B INHIBITOR ALPHA"/>
    <property type="match status" value="1"/>
</dbReference>
<dbReference type="AlphaFoldDB" id="A0A3N4L752"/>
<keyword evidence="2 3" id="KW-0040">ANK repeat</keyword>
<dbReference type="EMBL" id="ML121632">
    <property type="protein sequence ID" value="RPB18416.1"/>
    <property type="molecule type" value="Genomic_DNA"/>
</dbReference>
<dbReference type="PROSITE" id="PS50088">
    <property type="entry name" value="ANK_REPEAT"/>
    <property type="match status" value="1"/>
</dbReference>
<feature type="non-terminal residue" evidence="4">
    <location>
        <position position="97"/>
    </location>
</feature>
<keyword evidence="5" id="KW-1185">Reference proteome</keyword>
<protein>
    <submittedName>
        <fullName evidence="4">Ankyrin</fullName>
    </submittedName>
</protein>
<keyword evidence="1" id="KW-0677">Repeat</keyword>
<dbReference type="InParanoid" id="A0A3N4L752"/>
<proteinExistence type="predicted"/>
<evidence type="ECO:0000313" key="4">
    <source>
        <dbReference type="EMBL" id="RPB18416.1"/>
    </source>
</evidence>
<dbReference type="Gene3D" id="1.25.40.20">
    <property type="entry name" value="Ankyrin repeat-containing domain"/>
    <property type="match status" value="1"/>
</dbReference>
<feature type="repeat" description="ANK" evidence="3">
    <location>
        <begin position="70"/>
        <end position="97"/>
    </location>
</feature>
<dbReference type="PANTHER" id="PTHR46680:SF3">
    <property type="entry name" value="NF-KAPPA-B INHIBITOR CACTUS"/>
    <property type="match status" value="1"/>
</dbReference>
<reference evidence="4 5" key="1">
    <citation type="journal article" date="2018" name="Nat. Ecol. Evol.">
        <title>Pezizomycetes genomes reveal the molecular basis of ectomycorrhizal truffle lifestyle.</title>
        <authorList>
            <person name="Murat C."/>
            <person name="Payen T."/>
            <person name="Noel B."/>
            <person name="Kuo A."/>
            <person name="Morin E."/>
            <person name="Chen J."/>
            <person name="Kohler A."/>
            <person name="Krizsan K."/>
            <person name="Balestrini R."/>
            <person name="Da Silva C."/>
            <person name="Montanini B."/>
            <person name="Hainaut M."/>
            <person name="Levati E."/>
            <person name="Barry K.W."/>
            <person name="Belfiori B."/>
            <person name="Cichocki N."/>
            <person name="Clum A."/>
            <person name="Dockter R.B."/>
            <person name="Fauchery L."/>
            <person name="Guy J."/>
            <person name="Iotti M."/>
            <person name="Le Tacon F."/>
            <person name="Lindquist E.A."/>
            <person name="Lipzen A."/>
            <person name="Malagnac F."/>
            <person name="Mello A."/>
            <person name="Molinier V."/>
            <person name="Miyauchi S."/>
            <person name="Poulain J."/>
            <person name="Riccioni C."/>
            <person name="Rubini A."/>
            <person name="Sitrit Y."/>
            <person name="Splivallo R."/>
            <person name="Traeger S."/>
            <person name="Wang M."/>
            <person name="Zifcakova L."/>
            <person name="Wipf D."/>
            <person name="Zambonelli A."/>
            <person name="Paolocci F."/>
            <person name="Nowrousian M."/>
            <person name="Ottonello S."/>
            <person name="Baldrian P."/>
            <person name="Spatafora J.W."/>
            <person name="Henrissat B."/>
            <person name="Nagy L.G."/>
            <person name="Aury J.M."/>
            <person name="Wincker P."/>
            <person name="Grigoriev I.V."/>
            <person name="Bonfante P."/>
            <person name="Martin F.M."/>
        </authorList>
    </citation>
    <scope>NUCLEOTIDE SEQUENCE [LARGE SCALE GENOMIC DNA]</scope>
    <source>
        <strain evidence="4 5">ATCC MYA-4762</strain>
    </source>
</reference>
<accession>A0A3N4L752</accession>
<dbReference type="InterPro" id="IPR051070">
    <property type="entry name" value="NF-kappa-B_inhibitor"/>
</dbReference>
<dbReference type="SUPFAM" id="SSF48403">
    <property type="entry name" value="Ankyrin repeat"/>
    <property type="match status" value="1"/>
</dbReference>
<evidence type="ECO:0000256" key="2">
    <source>
        <dbReference type="ARBA" id="ARBA00023043"/>
    </source>
</evidence>
<dbReference type="Pfam" id="PF12796">
    <property type="entry name" value="Ank_2"/>
    <property type="match status" value="1"/>
</dbReference>
<feature type="non-terminal residue" evidence="4">
    <location>
        <position position="1"/>
    </location>
</feature>
<evidence type="ECO:0000256" key="1">
    <source>
        <dbReference type="ARBA" id="ARBA00022737"/>
    </source>
</evidence>
<evidence type="ECO:0000313" key="5">
    <source>
        <dbReference type="Proteomes" id="UP000267821"/>
    </source>
</evidence>
<dbReference type="STRING" id="1051890.A0A3N4L752"/>
<dbReference type="InterPro" id="IPR036770">
    <property type="entry name" value="Ankyrin_rpt-contain_sf"/>
</dbReference>
<dbReference type="OrthoDB" id="341259at2759"/>
<evidence type="ECO:0000256" key="3">
    <source>
        <dbReference type="PROSITE-ProRule" id="PRU00023"/>
    </source>
</evidence>
<gene>
    <name evidence="4" type="ORF">L211DRAFT_769061</name>
</gene>
<dbReference type="PROSITE" id="PS50297">
    <property type="entry name" value="ANK_REP_REGION"/>
    <property type="match status" value="1"/>
</dbReference>